<protein>
    <recommendedName>
        <fullName evidence="3">LtrC-like protein</fullName>
    </recommendedName>
</protein>
<accession>A0ABW4DC21</accession>
<evidence type="ECO:0000313" key="2">
    <source>
        <dbReference type="Proteomes" id="UP001597340"/>
    </source>
</evidence>
<sequence length="126" mass="14399">MNNAIRFNPDAENTTMKLKTLIHEYAHAQLHRMDSPLKDLPREHKEAQAQATAFMVTKYYGIDTEAYSAGYIATWAKDINLAKQALGEIQKTANNIIREIDHLNKERFQEVTKQAPMDKSDSHGKL</sequence>
<gene>
    <name evidence="1" type="ORF">ACFQ5D_12710</name>
</gene>
<dbReference type="Proteomes" id="UP001597340">
    <property type="component" value="Unassembled WGS sequence"/>
</dbReference>
<evidence type="ECO:0000313" key="1">
    <source>
        <dbReference type="EMBL" id="MFD1462242.1"/>
    </source>
</evidence>
<dbReference type="RefSeq" id="WP_377570436.1">
    <property type="nucleotide sequence ID" value="NZ_JBHTNZ010000015.1"/>
</dbReference>
<comment type="caution">
    <text evidence="1">The sequence shown here is derived from an EMBL/GenBank/DDBJ whole genome shotgun (WGS) entry which is preliminary data.</text>
</comment>
<proteinExistence type="predicted"/>
<name>A0ABW4DC21_9BACL</name>
<organism evidence="1 2">
    <name type="scientific">Paenibacillus farraposensis</name>
    <dbReference type="NCBI Taxonomy" id="2807095"/>
    <lineage>
        <taxon>Bacteria</taxon>
        <taxon>Bacillati</taxon>
        <taxon>Bacillota</taxon>
        <taxon>Bacilli</taxon>
        <taxon>Bacillales</taxon>
        <taxon>Paenibacillaceae</taxon>
        <taxon>Paenibacillus</taxon>
    </lineage>
</organism>
<reference evidence="2" key="1">
    <citation type="journal article" date="2019" name="Int. J. Syst. Evol. Microbiol.">
        <title>The Global Catalogue of Microorganisms (GCM) 10K type strain sequencing project: providing services to taxonomists for standard genome sequencing and annotation.</title>
        <authorList>
            <consortium name="The Broad Institute Genomics Platform"/>
            <consortium name="The Broad Institute Genome Sequencing Center for Infectious Disease"/>
            <person name="Wu L."/>
            <person name="Ma J."/>
        </authorList>
    </citation>
    <scope>NUCLEOTIDE SEQUENCE [LARGE SCALE GENOMIC DNA]</scope>
    <source>
        <strain evidence="2">CCM 9147</strain>
    </source>
</reference>
<keyword evidence="2" id="KW-1185">Reference proteome</keyword>
<evidence type="ECO:0008006" key="3">
    <source>
        <dbReference type="Google" id="ProtNLM"/>
    </source>
</evidence>
<dbReference type="EMBL" id="JBHTNZ010000015">
    <property type="protein sequence ID" value="MFD1462242.1"/>
    <property type="molecule type" value="Genomic_DNA"/>
</dbReference>